<reference evidence="2" key="1">
    <citation type="submission" date="2023-06" db="EMBL/GenBank/DDBJ databases">
        <authorList>
            <person name="Polev D.E."/>
            <person name="Saitova A.T."/>
            <person name="Bogumilchik E.A."/>
            <person name="Kokorina G.I."/>
            <person name="Voskresenskaia E.A."/>
        </authorList>
    </citation>
    <scope>NUCLEOTIDE SEQUENCE</scope>
    <source>
        <strain evidence="2">2145 StPb PI</strain>
    </source>
</reference>
<dbReference type="AlphaFoldDB" id="A0AAW7JZ89"/>
<name>A0AAW7JZ89_9GAMM</name>
<dbReference type="Proteomes" id="UP001167864">
    <property type="component" value="Unassembled WGS sequence"/>
</dbReference>
<protein>
    <recommendedName>
        <fullName evidence="4">Inner membrane protein</fullName>
    </recommendedName>
</protein>
<feature type="transmembrane region" description="Helical" evidence="1">
    <location>
        <begin position="37"/>
        <end position="56"/>
    </location>
</feature>
<comment type="caution">
    <text evidence="2">The sequence shown here is derived from an EMBL/GenBank/DDBJ whole genome shotgun (WGS) entry which is preliminary data.</text>
</comment>
<evidence type="ECO:0000313" key="2">
    <source>
        <dbReference type="EMBL" id="MDN0088373.1"/>
    </source>
</evidence>
<sequence length="128" mass="13998">MADDKNIGFKTGTGTATGIGGLLSIACQFLPKDYVQGALTLVPFISPFLSLLLIIAHNKFIEDPIIVEMRSKLKRDLKYLKKLQDDTYADDSTRAQAKLDYSSTMLQIANLGKSSIAPKDNNSQVTSD</sequence>
<evidence type="ECO:0000313" key="3">
    <source>
        <dbReference type="Proteomes" id="UP001167864"/>
    </source>
</evidence>
<dbReference type="EMBL" id="JAUEHU010000012">
    <property type="protein sequence ID" value="MDN0088373.1"/>
    <property type="molecule type" value="Genomic_DNA"/>
</dbReference>
<accession>A0AAW7JZ89</accession>
<keyword evidence="1" id="KW-0472">Membrane</keyword>
<keyword evidence="1" id="KW-0812">Transmembrane</keyword>
<organism evidence="2 3">
    <name type="scientific">Yersinia nurmii</name>
    <dbReference type="NCBI Taxonomy" id="685706"/>
    <lineage>
        <taxon>Bacteria</taxon>
        <taxon>Pseudomonadati</taxon>
        <taxon>Pseudomonadota</taxon>
        <taxon>Gammaproteobacteria</taxon>
        <taxon>Enterobacterales</taxon>
        <taxon>Yersiniaceae</taxon>
        <taxon>Yersinia</taxon>
    </lineage>
</organism>
<keyword evidence="1" id="KW-1133">Transmembrane helix</keyword>
<dbReference type="RefSeq" id="WP_289818094.1">
    <property type="nucleotide sequence ID" value="NZ_JAUEHU010000012.1"/>
</dbReference>
<feature type="transmembrane region" description="Helical" evidence="1">
    <location>
        <begin position="12"/>
        <end position="31"/>
    </location>
</feature>
<evidence type="ECO:0008006" key="4">
    <source>
        <dbReference type="Google" id="ProtNLM"/>
    </source>
</evidence>
<dbReference type="PROSITE" id="PS51257">
    <property type="entry name" value="PROKAR_LIPOPROTEIN"/>
    <property type="match status" value="1"/>
</dbReference>
<gene>
    <name evidence="2" type="ORF">QVN42_13465</name>
</gene>
<evidence type="ECO:0000256" key="1">
    <source>
        <dbReference type="SAM" id="Phobius"/>
    </source>
</evidence>
<proteinExistence type="predicted"/>